<dbReference type="PANTHER" id="PTHR47784:SF9">
    <property type="entry name" value="ZN(II)2CYS6 TRANSCRIPTION FACTOR (EUROFUNG)"/>
    <property type="match status" value="1"/>
</dbReference>
<dbReference type="Pfam" id="PF11951">
    <property type="entry name" value="Fungal_trans_2"/>
    <property type="match status" value="1"/>
</dbReference>
<reference evidence="8" key="1">
    <citation type="journal article" date="2017" name="Genome Biol.">
        <title>Comparative genomics reveals high biological diversity and specific adaptations in the industrially and medically important fungal genus Aspergillus.</title>
        <authorList>
            <person name="de Vries R.P."/>
            <person name="Riley R."/>
            <person name="Wiebenga A."/>
            <person name="Aguilar-Osorio G."/>
            <person name="Amillis S."/>
            <person name="Uchima C.A."/>
            <person name="Anderluh G."/>
            <person name="Asadollahi M."/>
            <person name="Askin M."/>
            <person name="Barry K."/>
            <person name="Battaglia E."/>
            <person name="Bayram O."/>
            <person name="Benocci T."/>
            <person name="Braus-Stromeyer S.A."/>
            <person name="Caldana C."/>
            <person name="Canovas D."/>
            <person name="Cerqueira G.C."/>
            <person name="Chen F."/>
            <person name="Chen W."/>
            <person name="Choi C."/>
            <person name="Clum A."/>
            <person name="Dos Santos R.A."/>
            <person name="Damasio A.R."/>
            <person name="Diallinas G."/>
            <person name="Emri T."/>
            <person name="Fekete E."/>
            <person name="Flipphi M."/>
            <person name="Freyberg S."/>
            <person name="Gallo A."/>
            <person name="Gournas C."/>
            <person name="Habgood R."/>
            <person name="Hainaut M."/>
            <person name="Harispe M.L."/>
            <person name="Henrissat B."/>
            <person name="Hilden K.S."/>
            <person name="Hope R."/>
            <person name="Hossain A."/>
            <person name="Karabika E."/>
            <person name="Karaffa L."/>
            <person name="Karanyi Z."/>
            <person name="Krasevec N."/>
            <person name="Kuo A."/>
            <person name="Kusch H."/>
            <person name="LaButti K."/>
            <person name="Lagendijk E.L."/>
            <person name="Lapidus A."/>
            <person name="Levasseur A."/>
            <person name="Lindquist E."/>
            <person name="Lipzen A."/>
            <person name="Logrieco A.F."/>
            <person name="MacCabe A."/>
            <person name="Maekelae M.R."/>
            <person name="Malavazi I."/>
            <person name="Melin P."/>
            <person name="Meyer V."/>
            <person name="Mielnichuk N."/>
            <person name="Miskei M."/>
            <person name="Molnar A.P."/>
            <person name="Mule G."/>
            <person name="Ngan C.Y."/>
            <person name="Orejas M."/>
            <person name="Orosz E."/>
            <person name="Ouedraogo J.P."/>
            <person name="Overkamp K.M."/>
            <person name="Park H.-S."/>
            <person name="Perrone G."/>
            <person name="Piumi F."/>
            <person name="Punt P.J."/>
            <person name="Ram A.F."/>
            <person name="Ramon A."/>
            <person name="Rauscher S."/>
            <person name="Record E."/>
            <person name="Riano-Pachon D.M."/>
            <person name="Robert V."/>
            <person name="Roehrig J."/>
            <person name="Ruller R."/>
            <person name="Salamov A."/>
            <person name="Salih N.S."/>
            <person name="Samson R.A."/>
            <person name="Sandor E."/>
            <person name="Sanguinetti M."/>
            <person name="Schuetze T."/>
            <person name="Sepcic K."/>
            <person name="Shelest E."/>
            <person name="Sherlock G."/>
            <person name="Sophianopoulou V."/>
            <person name="Squina F.M."/>
            <person name="Sun H."/>
            <person name="Susca A."/>
            <person name="Todd R.B."/>
            <person name="Tsang A."/>
            <person name="Unkles S.E."/>
            <person name="van de Wiele N."/>
            <person name="van Rossen-Uffink D."/>
            <person name="Oliveira J.V."/>
            <person name="Vesth T.C."/>
            <person name="Visser J."/>
            <person name="Yu J.-H."/>
            <person name="Zhou M."/>
            <person name="Andersen M.R."/>
            <person name="Archer D.B."/>
            <person name="Baker S.E."/>
            <person name="Benoit I."/>
            <person name="Brakhage A.A."/>
            <person name="Braus G.H."/>
            <person name="Fischer R."/>
            <person name="Frisvad J.C."/>
            <person name="Goldman G.H."/>
            <person name="Houbraken J."/>
            <person name="Oakley B."/>
            <person name="Pocsi I."/>
            <person name="Scazzocchio C."/>
            <person name="Seiboth B."/>
            <person name="vanKuyk P.A."/>
            <person name="Wortman J."/>
            <person name="Dyer P.S."/>
            <person name="Grigoriev I.V."/>
        </authorList>
    </citation>
    <scope>NUCLEOTIDE SEQUENCE [LARGE SCALE GENOMIC DNA]</scope>
    <source>
        <strain evidence="8">CBS 506.65</strain>
    </source>
</reference>
<dbReference type="InterPro" id="IPR001138">
    <property type="entry name" value="Zn2Cys6_DnaBD"/>
</dbReference>
<evidence type="ECO:0000313" key="7">
    <source>
        <dbReference type="EMBL" id="OJJ50214.1"/>
    </source>
</evidence>
<dbReference type="PRINTS" id="PR00755">
    <property type="entry name" value="AFLATOXINBRP"/>
</dbReference>
<dbReference type="Proteomes" id="UP000184188">
    <property type="component" value="Unassembled WGS sequence"/>
</dbReference>
<dbReference type="RefSeq" id="XP_022584724.1">
    <property type="nucleotide sequence ID" value="XM_022728759.1"/>
</dbReference>
<evidence type="ECO:0000256" key="5">
    <source>
        <dbReference type="SAM" id="MobiDB-lite"/>
    </source>
</evidence>
<dbReference type="STRING" id="1073090.A0A1L9ST00"/>
<dbReference type="InterPro" id="IPR053157">
    <property type="entry name" value="Sterol_Uptake_Regulator"/>
</dbReference>
<proteinExistence type="predicted"/>
<name>A0A1L9ST00_9EURO</name>
<keyword evidence="2" id="KW-0238">DNA-binding</keyword>
<gene>
    <name evidence="7" type="ORF">ASPZODRAFT_58322</name>
</gene>
<dbReference type="GeneID" id="34615223"/>
<dbReference type="PROSITE" id="PS50048">
    <property type="entry name" value="ZN2_CY6_FUNGAL_2"/>
    <property type="match status" value="1"/>
</dbReference>
<dbReference type="InterPro" id="IPR021858">
    <property type="entry name" value="Fun_TF"/>
</dbReference>
<organism evidence="7 8">
    <name type="scientific">Penicilliopsis zonata CBS 506.65</name>
    <dbReference type="NCBI Taxonomy" id="1073090"/>
    <lineage>
        <taxon>Eukaryota</taxon>
        <taxon>Fungi</taxon>
        <taxon>Dikarya</taxon>
        <taxon>Ascomycota</taxon>
        <taxon>Pezizomycotina</taxon>
        <taxon>Eurotiomycetes</taxon>
        <taxon>Eurotiomycetidae</taxon>
        <taxon>Eurotiales</taxon>
        <taxon>Aspergillaceae</taxon>
        <taxon>Penicilliopsis</taxon>
    </lineage>
</organism>
<evidence type="ECO:0000313" key="8">
    <source>
        <dbReference type="Proteomes" id="UP000184188"/>
    </source>
</evidence>
<dbReference type="GO" id="GO:0008270">
    <property type="term" value="F:zinc ion binding"/>
    <property type="evidence" value="ECO:0007669"/>
    <property type="project" value="InterPro"/>
</dbReference>
<feature type="compositionally biased region" description="Basic and acidic residues" evidence="5">
    <location>
        <begin position="7"/>
        <end position="18"/>
    </location>
</feature>
<dbReference type="CDD" id="cd00067">
    <property type="entry name" value="GAL4"/>
    <property type="match status" value="1"/>
</dbReference>
<dbReference type="PROSITE" id="PS00463">
    <property type="entry name" value="ZN2_CY6_FUNGAL_1"/>
    <property type="match status" value="1"/>
</dbReference>
<evidence type="ECO:0000256" key="4">
    <source>
        <dbReference type="ARBA" id="ARBA00023242"/>
    </source>
</evidence>
<accession>A0A1L9ST00</accession>
<evidence type="ECO:0000256" key="3">
    <source>
        <dbReference type="ARBA" id="ARBA00023163"/>
    </source>
</evidence>
<dbReference type="GO" id="GO:0001228">
    <property type="term" value="F:DNA-binding transcription activator activity, RNA polymerase II-specific"/>
    <property type="evidence" value="ECO:0007669"/>
    <property type="project" value="TreeGrafter"/>
</dbReference>
<dbReference type="GO" id="GO:0003677">
    <property type="term" value="F:DNA binding"/>
    <property type="evidence" value="ECO:0007669"/>
    <property type="project" value="UniProtKB-KW"/>
</dbReference>
<evidence type="ECO:0000256" key="1">
    <source>
        <dbReference type="ARBA" id="ARBA00023015"/>
    </source>
</evidence>
<keyword evidence="3" id="KW-0804">Transcription</keyword>
<sequence length="459" mass="51291">MTNRNEYQQRETQKRHTDNVNVFRIKPVRPDPHPKLSPVAVALPVKSSVYHARRAHRKSREGCGNCKRRRVKCDESKPHCQRCYKHGIPCDYSTTTPSGESGGNETLSVSSKLPLDNFAHESTLRSLEEAIDRTAQVKVKADKPASAELLNLFVRSSTTTSPNKAVQRVMTTSVIQTAFSSPYLMHTILGISCLQLGRCSPANRDIRVLESYHWQQAIHLYQSAISSKITQKDVDALLSTCMLMGVSTLCPEDFEPEDAWVLSSNPAAMNWLCLQGGLRCLISLTQPFISKSIWAGVFSEADQKMRQVEGANTSLHPRLAELCNLDTCSTEKGITTTPTTEDSLYLHPLQMLTPLLDGNNTRSDFGLLQSFMARLEPEFLTLLRAKDHAAMLILAQWMGLMCAHAAWQPWIYGRISKECFAICTYLEQNTTDPRILELLEAPAVACGYRNGAPIGYTDR</sequence>
<keyword evidence="8" id="KW-1185">Reference proteome</keyword>
<dbReference type="SUPFAM" id="SSF57701">
    <property type="entry name" value="Zn2/Cys6 DNA-binding domain"/>
    <property type="match status" value="1"/>
</dbReference>
<dbReference type="InterPro" id="IPR036864">
    <property type="entry name" value="Zn2-C6_fun-type_DNA-bd_sf"/>
</dbReference>
<feature type="domain" description="Zn(2)-C6 fungal-type" evidence="6">
    <location>
        <begin position="62"/>
        <end position="92"/>
    </location>
</feature>
<keyword evidence="4" id="KW-0539">Nucleus</keyword>
<protein>
    <recommendedName>
        <fullName evidence="6">Zn(2)-C6 fungal-type domain-containing protein</fullName>
    </recommendedName>
</protein>
<evidence type="ECO:0000256" key="2">
    <source>
        <dbReference type="ARBA" id="ARBA00023125"/>
    </source>
</evidence>
<dbReference type="PANTHER" id="PTHR47784">
    <property type="entry name" value="STEROL UPTAKE CONTROL PROTEIN 2"/>
    <property type="match status" value="1"/>
</dbReference>
<dbReference type="AlphaFoldDB" id="A0A1L9ST00"/>
<keyword evidence="1" id="KW-0805">Transcription regulation</keyword>
<dbReference type="VEuPathDB" id="FungiDB:ASPZODRAFT_58322"/>
<feature type="region of interest" description="Disordered" evidence="5">
    <location>
        <begin position="1"/>
        <end position="35"/>
    </location>
</feature>
<dbReference type="SMART" id="SM00066">
    <property type="entry name" value="GAL4"/>
    <property type="match status" value="1"/>
</dbReference>
<dbReference type="Gene3D" id="4.10.240.10">
    <property type="entry name" value="Zn(2)-C6 fungal-type DNA-binding domain"/>
    <property type="match status" value="1"/>
</dbReference>
<evidence type="ECO:0000259" key="6">
    <source>
        <dbReference type="PROSITE" id="PS50048"/>
    </source>
</evidence>
<dbReference type="EMBL" id="KV878337">
    <property type="protein sequence ID" value="OJJ50214.1"/>
    <property type="molecule type" value="Genomic_DNA"/>
</dbReference>
<dbReference type="Pfam" id="PF00172">
    <property type="entry name" value="Zn_clus"/>
    <property type="match status" value="1"/>
</dbReference>
<dbReference type="OrthoDB" id="416217at2759"/>